<feature type="transmembrane region" description="Helical" evidence="8">
    <location>
        <begin position="166"/>
        <end position="190"/>
    </location>
</feature>
<dbReference type="GO" id="GO:0009252">
    <property type="term" value="P:peptidoglycan biosynthetic process"/>
    <property type="evidence" value="ECO:0007669"/>
    <property type="project" value="UniProtKB-UniRule"/>
</dbReference>
<evidence type="ECO:0000256" key="7">
    <source>
        <dbReference type="ARBA" id="ARBA00023136"/>
    </source>
</evidence>
<evidence type="ECO:0000256" key="2">
    <source>
        <dbReference type="ARBA" id="ARBA00022475"/>
    </source>
</evidence>
<dbReference type="GO" id="GO:0008360">
    <property type="term" value="P:regulation of cell shape"/>
    <property type="evidence" value="ECO:0007669"/>
    <property type="project" value="UniProtKB-KW"/>
</dbReference>
<dbReference type="PANTHER" id="PTHR47019:SF1">
    <property type="entry name" value="LIPID II FLIPPASE MURJ"/>
    <property type="match status" value="1"/>
</dbReference>
<feature type="transmembrane region" description="Helical" evidence="8">
    <location>
        <begin position="321"/>
        <end position="339"/>
    </location>
</feature>
<dbReference type="EMBL" id="MGHF01000017">
    <property type="protein sequence ID" value="OGM63431.1"/>
    <property type="molecule type" value="Genomic_DNA"/>
</dbReference>
<keyword evidence="7 8" id="KW-0472">Membrane</keyword>
<keyword evidence="4 8" id="KW-0133">Cell shape</keyword>
<feature type="transmembrane region" description="Helical" evidence="8">
    <location>
        <begin position="65"/>
        <end position="85"/>
    </location>
</feature>
<feature type="transmembrane region" description="Helical" evidence="8">
    <location>
        <begin position="20"/>
        <end position="39"/>
    </location>
</feature>
<name>A0A1F8BHA2_9BACT</name>
<evidence type="ECO:0000313" key="10">
    <source>
        <dbReference type="Proteomes" id="UP000177082"/>
    </source>
</evidence>
<keyword evidence="3 8" id="KW-0812">Transmembrane</keyword>
<evidence type="ECO:0000256" key="3">
    <source>
        <dbReference type="ARBA" id="ARBA00022692"/>
    </source>
</evidence>
<reference evidence="9 10" key="1">
    <citation type="journal article" date="2016" name="Nat. Commun.">
        <title>Thousands of microbial genomes shed light on interconnected biogeochemical processes in an aquifer system.</title>
        <authorList>
            <person name="Anantharaman K."/>
            <person name="Brown C.T."/>
            <person name="Hug L.A."/>
            <person name="Sharon I."/>
            <person name="Castelle C.J."/>
            <person name="Probst A.J."/>
            <person name="Thomas B.C."/>
            <person name="Singh A."/>
            <person name="Wilkins M.J."/>
            <person name="Karaoz U."/>
            <person name="Brodie E.L."/>
            <person name="Williams K.H."/>
            <person name="Hubbard S.S."/>
            <person name="Banfield J.F."/>
        </authorList>
    </citation>
    <scope>NUCLEOTIDE SEQUENCE [LARGE SCALE GENOMIC DNA]</scope>
</reference>
<feature type="transmembrane region" description="Helical" evidence="8">
    <location>
        <begin position="138"/>
        <end position="159"/>
    </location>
</feature>
<dbReference type="STRING" id="1802519.A2961_03130"/>
<dbReference type="GO" id="GO:0034204">
    <property type="term" value="P:lipid translocation"/>
    <property type="evidence" value="ECO:0007669"/>
    <property type="project" value="TreeGrafter"/>
</dbReference>
<comment type="similarity">
    <text evidence="8">Belongs to the MurJ/MviN family.</text>
</comment>
<keyword evidence="8" id="KW-0813">Transport</keyword>
<feature type="transmembrane region" description="Helical" evidence="8">
    <location>
        <begin position="390"/>
        <end position="410"/>
    </location>
</feature>
<dbReference type="GO" id="GO:0005886">
    <property type="term" value="C:plasma membrane"/>
    <property type="evidence" value="ECO:0007669"/>
    <property type="project" value="UniProtKB-SubCell"/>
</dbReference>
<proteinExistence type="inferred from homology"/>
<dbReference type="InterPro" id="IPR051050">
    <property type="entry name" value="Lipid_II_flippase_MurJ/MviN"/>
</dbReference>
<organism evidence="9 10">
    <name type="scientific">Candidatus Woesebacteria bacterium RIFCSPLOWO2_01_FULL_39_21</name>
    <dbReference type="NCBI Taxonomy" id="1802519"/>
    <lineage>
        <taxon>Bacteria</taxon>
        <taxon>Candidatus Woeseibacteriota</taxon>
    </lineage>
</organism>
<dbReference type="PANTHER" id="PTHR47019">
    <property type="entry name" value="LIPID II FLIPPASE MURJ"/>
    <property type="match status" value="1"/>
</dbReference>
<comment type="pathway">
    <text evidence="8">Cell wall biogenesis; peptidoglycan biosynthesis.</text>
</comment>
<dbReference type="PRINTS" id="PR01806">
    <property type="entry name" value="VIRFACTRMVIN"/>
</dbReference>
<dbReference type="HAMAP" id="MF_02078">
    <property type="entry name" value="MurJ_MviN"/>
    <property type="match status" value="1"/>
</dbReference>
<keyword evidence="2 8" id="KW-1003">Cell membrane</keyword>
<dbReference type="AlphaFoldDB" id="A0A1F8BHA2"/>
<gene>
    <name evidence="8" type="primary">murJ</name>
    <name evidence="9" type="ORF">A2961_03130</name>
</gene>
<feature type="transmembrane region" description="Helical" evidence="8">
    <location>
        <begin position="282"/>
        <end position="300"/>
    </location>
</feature>
<dbReference type="UniPathway" id="UPA00219"/>
<feature type="transmembrane region" description="Helical" evidence="8">
    <location>
        <begin position="510"/>
        <end position="532"/>
    </location>
</feature>
<protein>
    <recommendedName>
        <fullName evidence="8">Probable lipid II flippase MurJ</fullName>
    </recommendedName>
</protein>
<dbReference type="GO" id="GO:0071555">
    <property type="term" value="P:cell wall organization"/>
    <property type="evidence" value="ECO:0007669"/>
    <property type="project" value="UniProtKB-KW"/>
</dbReference>
<keyword evidence="8" id="KW-0961">Cell wall biogenesis/degradation</keyword>
<dbReference type="InterPro" id="IPR004268">
    <property type="entry name" value="MurJ"/>
</dbReference>
<dbReference type="CDD" id="cd13123">
    <property type="entry name" value="MATE_MurJ_like"/>
    <property type="match status" value="1"/>
</dbReference>
<accession>A0A1F8BHA2</accession>
<evidence type="ECO:0000256" key="1">
    <source>
        <dbReference type="ARBA" id="ARBA00004651"/>
    </source>
</evidence>
<evidence type="ECO:0000256" key="6">
    <source>
        <dbReference type="ARBA" id="ARBA00022989"/>
    </source>
</evidence>
<dbReference type="Proteomes" id="UP000177082">
    <property type="component" value="Unassembled WGS sequence"/>
</dbReference>
<feature type="transmembrane region" description="Helical" evidence="8">
    <location>
        <begin position="196"/>
        <end position="215"/>
    </location>
</feature>
<evidence type="ECO:0000256" key="8">
    <source>
        <dbReference type="HAMAP-Rule" id="MF_02078"/>
    </source>
</evidence>
<evidence type="ECO:0000256" key="4">
    <source>
        <dbReference type="ARBA" id="ARBA00022960"/>
    </source>
</evidence>
<feature type="transmembrane region" description="Helical" evidence="8">
    <location>
        <begin position="359"/>
        <end position="378"/>
    </location>
</feature>
<feature type="transmembrane region" description="Helical" evidence="8">
    <location>
        <begin position="97"/>
        <end position="118"/>
    </location>
</feature>
<sequence length="575" mass="64000">MNTILKKGKQILLSQQSSVISAASVIMLMVVASRILGLVRQRVLAHFFLPEELSLFFAAFRLPDLLFEVLVFGTFSSAFIPVFTKSLKKGDTLAWDIAGRVVNIGLVIFIPIAIIFSFNAEAIYSYVAPGFSVEEIQIIASIARVLFAAQAFFVVSYVLTGVLESLRIFLVPALAPVFYNLGIIAGTVLFTNSLGLFAPAVGVLLGAASHFFVQLPASVKLGFRFSNQVRPNDEVRKIGRLALPRVVDLSFQQVAKTVELYFASLISTASYTYFTFANTLQLLPVGLFGISIAKAALPTLSRIENDSAEFKKTLFSIFNQMIFLITPFATMLIIIRIPFVRLVYGTDIFGWEATVQTGMVLSSFGVGVVFQAAVALLSRAFYALHDTKTPVVASVISIFFNVFASFYFIKILKFEVWSLALSFSLSMILQTVLLFYLLVKKVNHTDWKKLFIPLSKIFAAASISGFVMYFLLKFFDRYTWVKRLSFLERIDAESIAFEKFVLDTRYTLNLLFLTVAVGLIGFIVYIFVSWILKSQELKVFVSLARKFTLKSTAFLSGASMPPKEQEPITSTDSDS</sequence>
<feature type="transmembrane region" description="Helical" evidence="8">
    <location>
        <begin position="450"/>
        <end position="472"/>
    </location>
</feature>
<comment type="function">
    <text evidence="8">Involved in peptidoglycan biosynthesis. Transports lipid-linked peptidoglycan precursors from the inner to the outer leaflet of the cytoplasmic membrane.</text>
</comment>
<evidence type="ECO:0000313" key="9">
    <source>
        <dbReference type="EMBL" id="OGM63431.1"/>
    </source>
</evidence>
<dbReference type="NCBIfam" id="TIGR01695">
    <property type="entry name" value="murJ_mviN"/>
    <property type="match status" value="1"/>
</dbReference>
<comment type="caution">
    <text evidence="9">The sequence shown here is derived from an EMBL/GenBank/DDBJ whole genome shotgun (WGS) entry which is preliminary data.</text>
</comment>
<keyword evidence="6 8" id="KW-1133">Transmembrane helix</keyword>
<feature type="transmembrane region" description="Helical" evidence="8">
    <location>
        <begin position="416"/>
        <end position="438"/>
    </location>
</feature>
<evidence type="ECO:0000256" key="5">
    <source>
        <dbReference type="ARBA" id="ARBA00022984"/>
    </source>
</evidence>
<comment type="subcellular location">
    <subcellularLocation>
        <location evidence="1 8">Cell membrane</location>
        <topology evidence="1 8">Multi-pass membrane protein</topology>
    </subcellularLocation>
</comment>
<dbReference type="Pfam" id="PF03023">
    <property type="entry name" value="MurJ"/>
    <property type="match status" value="1"/>
</dbReference>
<keyword evidence="5 8" id="KW-0573">Peptidoglycan synthesis</keyword>
<dbReference type="GO" id="GO:0015648">
    <property type="term" value="F:lipid-linked peptidoglycan transporter activity"/>
    <property type="evidence" value="ECO:0007669"/>
    <property type="project" value="UniProtKB-UniRule"/>
</dbReference>